<comment type="caution">
    <text evidence="11">The sequence shown here is derived from an EMBL/GenBank/DDBJ whole genome shotgun (WGS) entry which is preliminary data.</text>
</comment>
<dbReference type="GO" id="GO:0006436">
    <property type="term" value="P:tryptophanyl-tRNA aminoacylation"/>
    <property type="evidence" value="ECO:0007669"/>
    <property type="project" value="UniProtKB-UniRule"/>
</dbReference>
<dbReference type="Pfam" id="PF00579">
    <property type="entry name" value="tRNA-synt_1b"/>
    <property type="match status" value="1"/>
</dbReference>
<evidence type="ECO:0000313" key="12">
    <source>
        <dbReference type="Proteomes" id="UP000295680"/>
    </source>
</evidence>
<evidence type="ECO:0000256" key="2">
    <source>
        <dbReference type="ARBA" id="ARBA00013161"/>
    </source>
</evidence>
<dbReference type="RefSeq" id="WP_132119077.1">
    <property type="nucleotide sequence ID" value="NZ_SLWS01000005.1"/>
</dbReference>
<gene>
    <name evidence="11" type="ORF">EV192_105438</name>
</gene>
<dbReference type="InterPro" id="IPR001412">
    <property type="entry name" value="aa-tRNA-synth_I_CS"/>
</dbReference>
<dbReference type="OrthoDB" id="9801042at2"/>
<dbReference type="CDD" id="cd00806">
    <property type="entry name" value="TrpRS_core"/>
    <property type="match status" value="1"/>
</dbReference>
<sequence>MELPASEPVGGAQADLSFADAEARSERLEAGLRRDPAAHRVLTGDRPTGPLHLGHYFGTLQNRVRLQNLGVQLFVLVADYQTITDRDSPQSMPDDVDALVADYLAVGIDPERATIFAHSQVAALNQLFLPFLSLVSVAELNRNPTVKDETAAAGQTAMSGLMFTYPVHQAADILFCKGTAVPVGKDQLPHLEVARLIARRFNRRYSPERPYFPEPDALLSDAPVLLGTDGQKMSKSRSNSIALGATADETARLLSRAKTDSDRHITYDPVNRPDVSNLVLLAALCQDRKPEAVAEEIGDGGSAALKRLVTEAVNEYFRDIRARRAELAGDRGHLRQILLAGNERAREIADATLADVKRLMHTEYGDIH</sequence>
<dbReference type="Gene3D" id="1.10.240.10">
    <property type="entry name" value="Tyrosyl-Transfer RNA Synthetase"/>
    <property type="match status" value="1"/>
</dbReference>
<keyword evidence="7 10" id="KW-0030">Aminoacyl-tRNA synthetase</keyword>
<evidence type="ECO:0000256" key="1">
    <source>
        <dbReference type="ARBA" id="ARBA00005594"/>
    </source>
</evidence>
<dbReference type="SUPFAM" id="SSF52374">
    <property type="entry name" value="Nucleotidylyl transferase"/>
    <property type="match status" value="1"/>
</dbReference>
<dbReference type="PANTHER" id="PTHR43766:SF1">
    <property type="entry name" value="TRYPTOPHAN--TRNA LIGASE, MITOCHONDRIAL"/>
    <property type="match status" value="1"/>
</dbReference>
<proteinExistence type="inferred from homology"/>
<keyword evidence="3 10" id="KW-0436">Ligase</keyword>
<dbReference type="NCBIfam" id="TIGR00233">
    <property type="entry name" value="trpS"/>
    <property type="match status" value="1"/>
</dbReference>
<accession>A0A4R2JF64</accession>
<evidence type="ECO:0000256" key="9">
    <source>
        <dbReference type="NCBIfam" id="TIGR00233"/>
    </source>
</evidence>
<protein>
    <recommendedName>
        <fullName evidence="2 9">Tryptophan--tRNA ligase</fullName>
        <ecNumber evidence="2 9">6.1.1.2</ecNumber>
    </recommendedName>
</protein>
<dbReference type="InterPro" id="IPR002306">
    <property type="entry name" value="Trp-tRNA-ligase"/>
</dbReference>
<evidence type="ECO:0000256" key="3">
    <source>
        <dbReference type="ARBA" id="ARBA00022598"/>
    </source>
</evidence>
<comment type="catalytic activity">
    <reaction evidence="8">
        <text>tRNA(Trp) + L-tryptophan + ATP = L-tryptophyl-tRNA(Trp) + AMP + diphosphate + H(+)</text>
        <dbReference type="Rhea" id="RHEA:24080"/>
        <dbReference type="Rhea" id="RHEA-COMP:9671"/>
        <dbReference type="Rhea" id="RHEA-COMP:9705"/>
        <dbReference type="ChEBI" id="CHEBI:15378"/>
        <dbReference type="ChEBI" id="CHEBI:30616"/>
        <dbReference type="ChEBI" id="CHEBI:33019"/>
        <dbReference type="ChEBI" id="CHEBI:57912"/>
        <dbReference type="ChEBI" id="CHEBI:78442"/>
        <dbReference type="ChEBI" id="CHEBI:78535"/>
        <dbReference type="ChEBI" id="CHEBI:456215"/>
        <dbReference type="EC" id="6.1.1.2"/>
    </reaction>
</comment>
<dbReference type="Proteomes" id="UP000295680">
    <property type="component" value="Unassembled WGS sequence"/>
</dbReference>
<evidence type="ECO:0000256" key="10">
    <source>
        <dbReference type="RuleBase" id="RU363036"/>
    </source>
</evidence>
<dbReference type="GO" id="GO:0005524">
    <property type="term" value="F:ATP binding"/>
    <property type="evidence" value="ECO:0007669"/>
    <property type="project" value="UniProtKB-KW"/>
</dbReference>
<dbReference type="PROSITE" id="PS00178">
    <property type="entry name" value="AA_TRNA_LIGASE_I"/>
    <property type="match status" value="1"/>
</dbReference>
<dbReference type="Gene3D" id="3.40.50.620">
    <property type="entry name" value="HUPs"/>
    <property type="match status" value="1"/>
</dbReference>
<evidence type="ECO:0000313" key="11">
    <source>
        <dbReference type="EMBL" id="TCO58371.1"/>
    </source>
</evidence>
<dbReference type="InterPro" id="IPR050203">
    <property type="entry name" value="Trp-tRNA_synthetase"/>
</dbReference>
<organism evidence="11 12">
    <name type="scientific">Actinocrispum wychmicini</name>
    <dbReference type="NCBI Taxonomy" id="1213861"/>
    <lineage>
        <taxon>Bacteria</taxon>
        <taxon>Bacillati</taxon>
        <taxon>Actinomycetota</taxon>
        <taxon>Actinomycetes</taxon>
        <taxon>Pseudonocardiales</taxon>
        <taxon>Pseudonocardiaceae</taxon>
        <taxon>Actinocrispum</taxon>
    </lineage>
</organism>
<dbReference type="GO" id="GO:0005737">
    <property type="term" value="C:cytoplasm"/>
    <property type="evidence" value="ECO:0007669"/>
    <property type="project" value="UniProtKB-UniRule"/>
</dbReference>
<keyword evidence="6 10" id="KW-0648">Protein biosynthesis</keyword>
<dbReference type="EC" id="6.1.1.2" evidence="2 9"/>
<dbReference type="GO" id="GO:0004830">
    <property type="term" value="F:tryptophan-tRNA ligase activity"/>
    <property type="evidence" value="ECO:0007669"/>
    <property type="project" value="UniProtKB-UniRule"/>
</dbReference>
<dbReference type="InterPro" id="IPR002305">
    <property type="entry name" value="aa-tRNA-synth_Ic"/>
</dbReference>
<dbReference type="FunFam" id="1.10.240.10:FF:000005">
    <property type="entry name" value="Tryptophan--tRNA ligase"/>
    <property type="match status" value="1"/>
</dbReference>
<dbReference type="EMBL" id="SLWS01000005">
    <property type="protein sequence ID" value="TCO58371.1"/>
    <property type="molecule type" value="Genomic_DNA"/>
</dbReference>
<evidence type="ECO:0000256" key="5">
    <source>
        <dbReference type="ARBA" id="ARBA00022840"/>
    </source>
</evidence>
<name>A0A4R2JF64_9PSEU</name>
<evidence type="ECO:0000256" key="6">
    <source>
        <dbReference type="ARBA" id="ARBA00022917"/>
    </source>
</evidence>
<evidence type="ECO:0000256" key="4">
    <source>
        <dbReference type="ARBA" id="ARBA00022741"/>
    </source>
</evidence>
<dbReference type="PANTHER" id="PTHR43766">
    <property type="entry name" value="TRYPTOPHAN--TRNA LIGASE, MITOCHONDRIAL"/>
    <property type="match status" value="1"/>
</dbReference>
<comment type="similarity">
    <text evidence="1 10">Belongs to the class-I aminoacyl-tRNA synthetase family.</text>
</comment>
<dbReference type="InterPro" id="IPR014729">
    <property type="entry name" value="Rossmann-like_a/b/a_fold"/>
</dbReference>
<evidence type="ECO:0000256" key="7">
    <source>
        <dbReference type="ARBA" id="ARBA00023146"/>
    </source>
</evidence>
<evidence type="ECO:0000256" key="8">
    <source>
        <dbReference type="ARBA" id="ARBA00049929"/>
    </source>
</evidence>
<keyword evidence="4 10" id="KW-0547">Nucleotide-binding</keyword>
<reference evidence="11 12" key="1">
    <citation type="submission" date="2019-03" db="EMBL/GenBank/DDBJ databases">
        <title>Genomic Encyclopedia of Type Strains, Phase IV (KMG-IV): sequencing the most valuable type-strain genomes for metagenomic binning, comparative biology and taxonomic classification.</title>
        <authorList>
            <person name="Goeker M."/>
        </authorList>
    </citation>
    <scope>NUCLEOTIDE SEQUENCE [LARGE SCALE GENOMIC DNA]</scope>
    <source>
        <strain evidence="11 12">DSM 45934</strain>
    </source>
</reference>
<dbReference type="AlphaFoldDB" id="A0A4R2JF64"/>
<keyword evidence="12" id="KW-1185">Reference proteome</keyword>
<keyword evidence="5 10" id="KW-0067">ATP-binding</keyword>
<dbReference type="PRINTS" id="PR01039">
    <property type="entry name" value="TRNASYNTHTRP"/>
</dbReference>